<dbReference type="GO" id="GO:0016787">
    <property type="term" value="F:hydrolase activity"/>
    <property type="evidence" value="ECO:0007669"/>
    <property type="project" value="UniProtKB-KW"/>
</dbReference>
<dbReference type="InterPro" id="IPR000073">
    <property type="entry name" value="AB_hydrolase_1"/>
</dbReference>
<evidence type="ECO:0000259" key="2">
    <source>
        <dbReference type="Pfam" id="PF00561"/>
    </source>
</evidence>
<dbReference type="InterPro" id="IPR029058">
    <property type="entry name" value="AB_hydrolase_fold"/>
</dbReference>
<dbReference type="PRINTS" id="PR00111">
    <property type="entry name" value="ABHYDROLASE"/>
</dbReference>
<dbReference type="InterPro" id="IPR050266">
    <property type="entry name" value="AB_hydrolase_sf"/>
</dbReference>
<dbReference type="GO" id="GO:0016020">
    <property type="term" value="C:membrane"/>
    <property type="evidence" value="ECO:0007669"/>
    <property type="project" value="TreeGrafter"/>
</dbReference>
<dbReference type="Pfam" id="PF00561">
    <property type="entry name" value="Abhydrolase_1"/>
    <property type="match status" value="1"/>
</dbReference>
<proteinExistence type="predicted"/>
<dbReference type="Gene3D" id="3.40.50.1820">
    <property type="entry name" value="alpha/beta hydrolase"/>
    <property type="match status" value="1"/>
</dbReference>
<evidence type="ECO:0000313" key="3">
    <source>
        <dbReference type="EMBL" id="SVD06470.1"/>
    </source>
</evidence>
<dbReference type="PANTHER" id="PTHR43798">
    <property type="entry name" value="MONOACYLGLYCEROL LIPASE"/>
    <property type="match status" value="1"/>
</dbReference>
<reference evidence="3" key="1">
    <citation type="submission" date="2018-05" db="EMBL/GenBank/DDBJ databases">
        <authorList>
            <person name="Lanie J.A."/>
            <person name="Ng W.-L."/>
            <person name="Kazmierczak K.M."/>
            <person name="Andrzejewski T.M."/>
            <person name="Davidsen T.M."/>
            <person name="Wayne K.J."/>
            <person name="Tettelin H."/>
            <person name="Glass J.I."/>
            <person name="Rusch D."/>
            <person name="Podicherti R."/>
            <person name="Tsui H.-C.T."/>
            <person name="Winkler M.E."/>
        </authorList>
    </citation>
    <scope>NUCLEOTIDE SEQUENCE</scope>
</reference>
<organism evidence="3">
    <name type="scientific">marine metagenome</name>
    <dbReference type="NCBI Taxonomy" id="408172"/>
    <lineage>
        <taxon>unclassified sequences</taxon>
        <taxon>metagenomes</taxon>
        <taxon>ecological metagenomes</taxon>
    </lineage>
</organism>
<dbReference type="EMBL" id="UINC01127387">
    <property type="protein sequence ID" value="SVD06470.1"/>
    <property type="molecule type" value="Genomic_DNA"/>
</dbReference>
<protein>
    <recommendedName>
        <fullName evidence="2">AB hydrolase-1 domain-containing protein</fullName>
    </recommendedName>
</protein>
<accession>A0A382S993</accession>
<feature type="non-terminal residue" evidence="3">
    <location>
        <position position="121"/>
    </location>
</feature>
<gene>
    <name evidence="3" type="ORF">METZ01_LOCUS359324</name>
</gene>
<evidence type="ECO:0000256" key="1">
    <source>
        <dbReference type="ARBA" id="ARBA00022801"/>
    </source>
</evidence>
<feature type="domain" description="AB hydrolase-1" evidence="2">
    <location>
        <begin position="30"/>
        <end position="120"/>
    </location>
</feature>
<dbReference type="PANTHER" id="PTHR43798:SF31">
    <property type="entry name" value="AB HYDROLASE SUPERFAMILY PROTEIN YCLE"/>
    <property type="match status" value="1"/>
</dbReference>
<sequence>MVESTRQEKSVKINGLNLVYLDWGNEEKMPLLCLHGHGSQAHVFDEFGEAMSPYYRVLALNQRGHGGSDWAPDGYARDRFVEDLSAFVDELELTRFVLVGLSMGGWHSFLYAPKNPERVER</sequence>
<dbReference type="SUPFAM" id="SSF53474">
    <property type="entry name" value="alpha/beta-Hydrolases"/>
    <property type="match status" value="1"/>
</dbReference>
<dbReference type="AlphaFoldDB" id="A0A382S993"/>
<name>A0A382S993_9ZZZZ</name>
<keyword evidence="1" id="KW-0378">Hydrolase</keyword>